<evidence type="ECO:0000313" key="6">
    <source>
        <dbReference type="Proteomes" id="UP000608071"/>
    </source>
</evidence>
<comment type="catalytic activity">
    <reaction evidence="3">
        <text>3',5'-cyclic UMP + H2O = UMP + H(+)</text>
        <dbReference type="Rhea" id="RHEA:70575"/>
        <dbReference type="ChEBI" id="CHEBI:15377"/>
        <dbReference type="ChEBI" id="CHEBI:15378"/>
        <dbReference type="ChEBI" id="CHEBI:57865"/>
        <dbReference type="ChEBI" id="CHEBI:184387"/>
    </reaction>
    <physiologicalReaction direction="left-to-right" evidence="3">
        <dbReference type="Rhea" id="RHEA:70576"/>
    </physiologicalReaction>
</comment>
<dbReference type="Gene3D" id="3.60.15.10">
    <property type="entry name" value="Ribonuclease Z/Hydroxyacylglutathione hydrolase-like"/>
    <property type="match status" value="1"/>
</dbReference>
<keyword evidence="6" id="KW-1185">Reference proteome</keyword>
<organism evidence="5 6">
    <name type="scientific">Paenibacillus gallinarum</name>
    <dbReference type="NCBI Taxonomy" id="2762232"/>
    <lineage>
        <taxon>Bacteria</taxon>
        <taxon>Bacillati</taxon>
        <taxon>Bacillota</taxon>
        <taxon>Bacilli</taxon>
        <taxon>Bacillales</taxon>
        <taxon>Paenibacillaceae</taxon>
        <taxon>Paenibacillus</taxon>
    </lineage>
</organism>
<evidence type="ECO:0000256" key="3">
    <source>
        <dbReference type="ARBA" id="ARBA00048505"/>
    </source>
</evidence>
<protein>
    <submittedName>
        <fullName evidence="5">MBL fold metallo-hydrolase</fullName>
    </submittedName>
</protein>
<reference evidence="5 6" key="1">
    <citation type="submission" date="2020-08" db="EMBL/GenBank/DDBJ databases">
        <title>A Genomic Blueprint of the Chicken Gut Microbiome.</title>
        <authorList>
            <person name="Gilroy R."/>
            <person name="Ravi A."/>
            <person name="Getino M."/>
            <person name="Pursley I."/>
            <person name="Horton D.L."/>
            <person name="Alikhan N.-F."/>
            <person name="Baker D."/>
            <person name="Gharbi K."/>
            <person name="Hall N."/>
            <person name="Watson M."/>
            <person name="Adriaenssens E.M."/>
            <person name="Foster-Nyarko E."/>
            <person name="Jarju S."/>
            <person name="Secka A."/>
            <person name="Antonio M."/>
            <person name="Oren A."/>
            <person name="Chaudhuri R."/>
            <person name="La Ragione R.M."/>
            <person name="Hildebrand F."/>
            <person name="Pallen M.J."/>
        </authorList>
    </citation>
    <scope>NUCLEOTIDE SEQUENCE [LARGE SCALE GENOMIC DNA]</scope>
    <source>
        <strain evidence="5 6">Sa2BVA9</strain>
    </source>
</reference>
<comment type="caution">
    <text evidence="5">The sequence shown here is derived from an EMBL/GenBank/DDBJ whole genome shotgun (WGS) entry which is preliminary data.</text>
</comment>
<evidence type="ECO:0000313" key="5">
    <source>
        <dbReference type="EMBL" id="MBD7968256.1"/>
    </source>
</evidence>
<comment type="catalytic activity">
    <reaction evidence="1">
        <text>3',5'-cyclic CMP + H2O = CMP + H(+)</text>
        <dbReference type="Rhea" id="RHEA:72675"/>
        <dbReference type="ChEBI" id="CHEBI:15377"/>
        <dbReference type="ChEBI" id="CHEBI:15378"/>
        <dbReference type="ChEBI" id="CHEBI:58003"/>
        <dbReference type="ChEBI" id="CHEBI:60377"/>
    </reaction>
    <physiologicalReaction direction="left-to-right" evidence="1">
        <dbReference type="Rhea" id="RHEA:72676"/>
    </physiologicalReaction>
</comment>
<dbReference type="SMART" id="SM00849">
    <property type="entry name" value="Lactamase_B"/>
    <property type="match status" value="1"/>
</dbReference>
<dbReference type="InterPro" id="IPR001279">
    <property type="entry name" value="Metallo-B-lactamas"/>
</dbReference>
<proteinExistence type="predicted"/>
<evidence type="ECO:0000256" key="1">
    <source>
        <dbReference type="ARBA" id="ARBA00034221"/>
    </source>
</evidence>
<evidence type="ECO:0000256" key="2">
    <source>
        <dbReference type="ARBA" id="ARBA00034301"/>
    </source>
</evidence>
<sequence length="268" mass="29721">MASDNLITEGKMALEEVAPDLLCLRTLFVNVLFVGTPGSRQWILVDTGMPGFAKDIIEIAEERFDGPPLAIVLTHGHFDHVGNVIELEQHWGTPVFAHTLELPYLTGLTDYPPADPTVGGGLLARTSFIFPNEAIHLDDRVDALPSDHSVPYAPDWRWIATPGHSPGHISLYREKDGTLIAGDAFITVQQESLWHVIFQDKELHGPPMYFTTDWDAAKTSVQTLADLKPELAITGHGHMMASTELRGQLDRLARDFDRLALPRQGKYV</sequence>
<dbReference type="EMBL" id="JACSQL010000003">
    <property type="protein sequence ID" value="MBD7968256.1"/>
    <property type="molecule type" value="Genomic_DNA"/>
</dbReference>
<accession>A0ABR8SXM2</accession>
<comment type="function">
    <text evidence="2">Counteracts the endogenous Pycsar antiviral defense system. Phosphodiesterase that enables metal-dependent hydrolysis of host cyclic nucleotide Pycsar defense signals such as cCMP and cUMP.</text>
</comment>
<name>A0ABR8SXM2_9BACL</name>
<dbReference type="PANTHER" id="PTHR42951">
    <property type="entry name" value="METALLO-BETA-LACTAMASE DOMAIN-CONTAINING"/>
    <property type="match status" value="1"/>
</dbReference>
<dbReference type="Pfam" id="PF00753">
    <property type="entry name" value="Lactamase_B"/>
    <property type="match status" value="1"/>
</dbReference>
<dbReference type="Proteomes" id="UP000608071">
    <property type="component" value="Unassembled WGS sequence"/>
</dbReference>
<gene>
    <name evidence="5" type="ORF">H9647_09285</name>
</gene>
<dbReference type="InterPro" id="IPR036866">
    <property type="entry name" value="RibonucZ/Hydroxyglut_hydro"/>
</dbReference>
<dbReference type="SUPFAM" id="SSF56281">
    <property type="entry name" value="Metallo-hydrolase/oxidoreductase"/>
    <property type="match status" value="1"/>
</dbReference>
<dbReference type="InterPro" id="IPR050855">
    <property type="entry name" value="NDM-1-like"/>
</dbReference>
<dbReference type="PANTHER" id="PTHR42951:SF17">
    <property type="entry name" value="METALLO-BETA-LACTAMASE DOMAIN-CONTAINING PROTEIN"/>
    <property type="match status" value="1"/>
</dbReference>
<feature type="domain" description="Metallo-beta-lactamase" evidence="4">
    <location>
        <begin position="28"/>
        <end position="236"/>
    </location>
</feature>
<evidence type="ECO:0000259" key="4">
    <source>
        <dbReference type="SMART" id="SM00849"/>
    </source>
</evidence>
<dbReference type="CDD" id="cd07721">
    <property type="entry name" value="yflN-like_MBL-fold"/>
    <property type="match status" value="1"/>
</dbReference>
<dbReference type="RefSeq" id="WP_191799500.1">
    <property type="nucleotide sequence ID" value="NZ_JACSQL010000003.1"/>
</dbReference>